<evidence type="ECO:0000313" key="3">
    <source>
        <dbReference type="Proteomes" id="UP000275048"/>
    </source>
</evidence>
<reference evidence="2 3" key="1">
    <citation type="submission" date="2018-10" db="EMBL/GenBank/DDBJ databases">
        <title>Isolation, diversity and antibacterial activity of antinobacteria from the wheat rhizosphere soil.</title>
        <authorList>
            <person name="Sun T."/>
        </authorList>
    </citation>
    <scope>NUCLEOTIDE SEQUENCE [LARGE SCALE GENOMIC DNA]</scope>
    <source>
        <strain evidence="2 3">SJ-23</strain>
    </source>
</reference>
<protein>
    <submittedName>
        <fullName evidence="2">Nuclear transport factor 2 family protein</fullName>
    </submittedName>
</protein>
<sequence>MSAGSEWVERYVAAWASNDPDDIAALFADDAVYLTAPDVEPRLGREQIVAGWLEDRDEPGTWTFEWSIIHEDDGFAVVQGRTAYPADKDYLNLWIVRLDPNGRATEFTEWYMHRPH</sequence>
<dbReference type="OrthoDB" id="8526151at2"/>
<dbReference type="NCBIfam" id="TIGR02246">
    <property type="entry name" value="SgcJ/EcaC family oxidoreductase"/>
    <property type="match status" value="1"/>
</dbReference>
<dbReference type="RefSeq" id="WP_122937770.1">
    <property type="nucleotide sequence ID" value="NZ_JBHSNT010000059.1"/>
</dbReference>
<proteinExistence type="predicted"/>
<organism evidence="2 3">
    <name type="scientific">Agromyces tardus</name>
    <dbReference type="NCBI Taxonomy" id="2583849"/>
    <lineage>
        <taxon>Bacteria</taxon>
        <taxon>Bacillati</taxon>
        <taxon>Actinomycetota</taxon>
        <taxon>Actinomycetes</taxon>
        <taxon>Micrococcales</taxon>
        <taxon>Microbacteriaceae</taxon>
        <taxon>Agromyces</taxon>
    </lineage>
</organism>
<feature type="domain" description="SnoaL-like" evidence="1">
    <location>
        <begin position="8"/>
        <end position="98"/>
    </location>
</feature>
<accession>A0A3M8A564</accession>
<evidence type="ECO:0000259" key="1">
    <source>
        <dbReference type="Pfam" id="PF12680"/>
    </source>
</evidence>
<dbReference type="InterPro" id="IPR032710">
    <property type="entry name" value="NTF2-like_dom_sf"/>
</dbReference>
<dbReference type="EMBL" id="RHHB01000035">
    <property type="protein sequence ID" value="RNB46300.1"/>
    <property type="molecule type" value="Genomic_DNA"/>
</dbReference>
<dbReference type="SUPFAM" id="SSF54427">
    <property type="entry name" value="NTF2-like"/>
    <property type="match status" value="1"/>
</dbReference>
<comment type="caution">
    <text evidence="2">The sequence shown here is derived from an EMBL/GenBank/DDBJ whole genome shotgun (WGS) entry which is preliminary data.</text>
</comment>
<gene>
    <name evidence="2" type="ORF">EDM22_14350</name>
</gene>
<dbReference type="AlphaFoldDB" id="A0A3M8A564"/>
<dbReference type="InterPro" id="IPR011944">
    <property type="entry name" value="Steroid_delta5-4_isomerase"/>
</dbReference>
<dbReference type="InterPro" id="IPR037401">
    <property type="entry name" value="SnoaL-like"/>
</dbReference>
<dbReference type="Proteomes" id="UP000275048">
    <property type="component" value="Unassembled WGS sequence"/>
</dbReference>
<evidence type="ECO:0000313" key="2">
    <source>
        <dbReference type="EMBL" id="RNB46300.1"/>
    </source>
</evidence>
<dbReference type="Gene3D" id="3.10.450.50">
    <property type="match status" value="1"/>
</dbReference>
<dbReference type="Pfam" id="PF12680">
    <property type="entry name" value="SnoaL_2"/>
    <property type="match status" value="1"/>
</dbReference>
<name>A0A3M8A564_9MICO</name>
<keyword evidence="3" id="KW-1185">Reference proteome</keyword>